<dbReference type="CDD" id="cd01427">
    <property type="entry name" value="HAD_like"/>
    <property type="match status" value="1"/>
</dbReference>
<dbReference type="Pfam" id="PF12710">
    <property type="entry name" value="HAD"/>
    <property type="match status" value="1"/>
</dbReference>
<dbReference type="InterPro" id="IPR036412">
    <property type="entry name" value="HAD-like_sf"/>
</dbReference>
<sequence>MPKKALPLAICYDFDGTLAPGNMQERDFIPAVGMNKKAFWNEVKAGCVAHEADEILIYMWLMLKKAEQAQVTVKKEDFENYGRNLQLFDGVTEWFKRINFYGKEGGIKVSHHIISSGIKEMIFGSPISKHFDNVYASSFCYDHHGIAKWPALALNYTTKTQYLFRINKGSHHVYDNSVINEYVPPEERPVPFANMIYIGDGLTDIPCFRLVKSLGGTSIAVFRPHTKGAQTKSRKMLTQGRVNFIAPADYRDGTPLDLTVKATMEKIAADQHYRSFSK</sequence>
<keyword evidence="1" id="KW-0378">Hydrolase</keyword>
<protein>
    <submittedName>
        <fullName evidence="1">HAD family hydrolase</fullName>
        <ecNumber evidence="1">3.1.3.-</ecNumber>
    </submittedName>
</protein>
<dbReference type="Gene3D" id="3.40.50.1000">
    <property type="entry name" value="HAD superfamily/HAD-like"/>
    <property type="match status" value="1"/>
</dbReference>
<dbReference type="RefSeq" id="WP_353641024.1">
    <property type="nucleotide sequence ID" value="NZ_CP159253.1"/>
</dbReference>
<gene>
    <name evidence="1" type="ORF">ABVK50_13775</name>
</gene>
<evidence type="ECO:0000313" key="1">
    <source>
        <dbReference type="EMBL" id="XCG51471.1"/>
    </source>
</evidence>
<organism evidence="1">
    <name type="scientific">Mesorhizobium sp. WSM2240</name>
    <dbReference type="NCBI Taxonomy" id="3228851"/>
    <lineage>
        <taxon>Bacteria</taxon>
        <taxon>Pseudomonadati</taxon>
        <taxon>Pseudomonadota</taxon>
        <taxon>Alphaproteobacteria</taxon>
        <taxon>Hyphomicrobiales</taxon>
        <taxon>Phyllobacteriaceae</taxon>
        <taxon>Mesorhizobium</taxon>
    </lineage>
</organism>
<dbReference type="EC" id="3.1.3.-" evidence="1"/>
<dbReference type="EMBL" id="CP159253">
    <property type="protein sequence ID" value="XCG51471.1"/>
    <property type="molecule type" value="Genomic_DNA"/>
</dbReference>
<dbReference type="GO" id="GO:0016787">
    <property type="term" value="F:hydrolase activity"/>
    <property type="evidence" value="ECO:0007669"/>
    <property type="project" value="UniProtKB-KW"/>
</dbReference>
<accession>A0AAU8CZ16</accession>
<name>A0AAU8CZ16_9HYPH</name>
<dbReference type="InterPro" id="IPR023214">
    <property type="entry name" value="HAD_sf"/>
</dbReference>
<dbReference type="SUPFAM" id="SSF56784">
    <property type="entry name" value="HAD-like"/>
    <property type="match status" value="1"/>
</dbReference>
<dbReference type="AlphaFoldDB" id="A0AAU8CZ16"/>
<proteinExistence type="predicted"/>
<reference evidence="1" key="1">
    <citation type="submission" date="2024-06" db="EMBL/GenBank/DDBJ databases">
        <title>Mesorhizobium karijinii sp. nov., a symbiont of the iconic Swainsona formosa from arid Australia.</title>
        <authorList>
            <person name="Hill Y.J."/>
            <person name="Watkin E.L.J."/>
            <person name="O'Hara G.W."/>
            <person name="Terpolilli J."/>
            <person name="Tye M.L."/>
            <person name="Kohlmeier M.G."/>
        </authorList>
    </citation>
    <scope>NUCLEOTIDE SEQUENCE</scope>
    <source>
        <strain evidence="1">WSM2240</strain>
    </source>
</reference>